<evidence type="ECO:0000313" key="2">
    <source>
        <dbReference type="EMBL" id="GBO35032.1"/>
    </source>
</evidence>
<reference evidence="2 3" key="1">
    <citation type="journal article" date="2019" name="Sci. Rep.">
        <title>Orb-weaving spider Araneus ventricosus genome elucidates the spidroin gene catalogue.</title>
        <authorList>
            <person name="Kono N."/>
            <person name="Nakamura H."/>
            <person name="Ohtoshi R."/>
            <person name="Moran D.A.P."/>
            <person name="Shinohara A."/>
            <person name="Yoshida Y."/>
            <person name="Fujiwara M."/>
            <person name="Mori M."/>
            <person name="Tomita M."/>
            <person name="Arakawa K."/>
        </authorList>
    </citation>
    <scope>NUCLEOTIDE SEQUENCE [LARGE SCALE GENOMIC DNA]</scope>
</reference>
<sequence length="80" mass="8820">MSPFVDKLSKWPRAKRFSIQPGAMSPVEHGARSELFSVSQAQMSPVVTMSPRNEVVSISRAQSSPVEGKPSHQEAEVIFH</sequence>
<dbReference type="EMBL" id="BGPR01058948">
    <property type="protein sequence ID" value="GBO35032.1"/>
    <property type="molecule type" value="Genomic_DNA"/>
</dbReference>
<comment type="caution">
    <text evidence="2">The sequence shown here is derived from an EMBL/GenBank/DDBJ whole genome shotgun (WGS) entry which is preliminary data.</text>
</comment>
<evidence type="ECO:0000313" key="3">
    <source>
        <dbReference type="Proteomes" id="UP000499080"/>
    </source>
</evidence>
<organism evidence="2 3">
    <name type="scientific">Araneus ventricosus</name>
    <name type="common">Orbweaver spider</name>
    <name type="synonym">Epeira ventricosa</name>
    <dbReference type="NCBI Taxonomy" id="182803"/>
    <lineage>
        <taxon>Eukaryota</taxon>
        <taxon>Metazoa</taxon>
        <taxon>Ecdysozoa</taxon>
        <taxon>Arthropoda</taxon>
        <taxon>Chelicerata</taxon>
        <taxon>Arachnida</taxon>
        <taxon>Araneae</taxon>
        <taxon>Araneomorphae</taxon>
        <taxon>Entelegynae</taxon>
        <taxon>Araneoidea</taxon>
        <taxon>Araneidae</taxon>
        <taxon>Araneus</taxon>
    </lineage>
</organism>
<accession>A0A4Y2WF32</accession>
<evidence type="ECO:0000256" key="1">
    <source>
        <dbReference type="SAM" id="MobiDB-lite"/>
    </source>
</evidence>
<name>A0A4Y2WF32_ARAVE</name>
<keyword evidence="3" id="KW-1185">Reference proteome</keyword>
<protein>
    <submittedName>
        <fullName evidence="2">Uncharacterized protein</fullName>
    </submittedName>
</protein>
<proteinExistence type="predicted"/>
<gene>
    <name evidence="2" type="ORF">AVEN_88802_1</name>
</gene>
<dbReference type="Proteomes" id="UP000499080">
    <property type="component" value="Unassembled WGS sequence"/>
</dbReference>
<feature type="compositionally biased region" description="Basic and acidic residues" evidence="1">
    <location>
        <begin position="69"/>
        <end position="80"/>
    </location>
</feature>
<dbReference type="AlphaFoldDB" id="A0A4Y2WF32"/>
<feature type="region of interest" description="Disordered" evidence="1">
    <location>
        <begin position="60"/>
        <end position="80"/>
    </location>
</feature>